<name>A0ABV1JH47_NEIPO</name>
<comment type="caution">
    <text evidence="1">The sequence shown here is derived from an EMBL/GenBank/DDBJ whole genome shotgun (WGS) entry which is preliminary data.</text>
</comment>
<evidence type="ECO:0000313" key="1">
    <source>
        <dbReference type="EMBL" id="MEQ3509805.1"/>
    </source>
</evidence>
<sequence>MVADGERPHLKTICRLKTEDGSLSSLPSDGISNAAFAPYAGCGRIRLVRANRARGGDAV</sequence>
<proteinExistence type="predicted"/>
<dbReference type="Proteomes" id="UP001447151">
    <property type="component" value="Unassembled WGS sequence"/>
</dbReference>
<gene>
    <name evidence="1" type="ORF">ABM124_00395</name>
</gene>
<evidence type="ECO:0000313" key="2">
    <source>
        <dbReference type="Proteomes" id="UP001447151"/>
    </source>
</evidence>
<dbReference type="EMBL" id="JBECZB010000001">
    <property type="protein sequence ID" value="MEQ3509805.1"/>
    <property type="molecule type" value="Genomic_DNA"/>
</dbReference>
<dbReference type="RefSeq" id="WP_349272013.1">
    <property type="nucleotide sequence ID" value="NZ_JBECZB010000001.1"/>
</dbReference>
<reference evidence="1 2" key="1">
    <citation type="submission" date="2024-05" db="EMBL/GenBank/DDBJ databases">
        <authorList>
            <person name="Matzinger S.R."/>
            <person name="Bankers L."/>
            <person name="Rossheim A."/>
            <person name="Hetherington-Rauth M.C."/>
            <person name="Smith A."/>
            <person name="Baird S."/>
            <person name="Polanco D."/>
        </authorList>
    </citation>
    <scope>NUCLEOTIDE SEQUENCE [LARGE SCALE GENOMIC DNA]</scope>
    <source>
        <strain evidence="1 2">2024CJ-00066</strain>
    </source>
</reference>
<protein>
    <submittedName>
        <fullName evidence="1">Uncharacterized protein</fullName>
    </submittedName>
</protein>
<keyword evidence="2" id="KW-1185">Reference proteome</keyword>
<organism evidence="1 2">
    <name type="scientific">Neisseria polysaccharea</name>
    <dbReference type="NCBI Taxonomy" id="489"/>
    <lineage>
        <taxon>Bacteria</taxon>
        <taxon>Pseudomonadati</taxon>
        <taxon>Pseudomonadota</taxon>
        <taxon>Betaproteobacteria</taxon>
        <taxon>Neisseriales</taxon>
        <taxon>Neisseriaceae</taxon>
        <taxon>Neisseria</taxon>
    </lineage>
</organism>
<accession>A0ABV1JH47</accession>